<protein>
    <submittedName>
        <fullName evidence="1">Uncharacterized protein</fullName>
    </submittedName>
</protein>
<proteinExistence type="predicted"/>
<accession>A0ABM9PAI2</accession>
<comment type="caution">
    <text evidence="1">The sequence shown here is derived from an EMBL/GenBank/DDBJ whole genome shotgun (WGS) entry which is preliminary data.</text>
</comment>
<evidence type="ECO:0000313" key="2">
    <source>
        <dbReference type="Proteomes" id="UP001497527"/>
    </source>
</evidence>
<name>A0ABM9PAI2_9FLAO</name>
<organism evidence="1 2">
    <name type="scientific">Tenacibaculum polynesiense</name>
    <dbReference type="NCBI Taxonomy" id="3137857"/>
    <lineage>
        <taxon>Bacteria</taxon>
        <taxon>Pseudomonadati</taxon>
        <taxon>Bacteroidota</taxon>
        <taxon>Flavobacteriia</taxon>
        <taxon>Flavobacteriales</taxon>
        <taxon>Flavobacteriaceae</taxon>
        <taxon>Tenacibaculum</taxon>
    </lineage>
</organism>
<evidence type="ECO:0000313" key="1">
    <source>
        <dbReference type="EMBL" id="CAL2102581.1"/>
    </source>
</evidence>
<keyword evidence="2" id="KW-1185">Reference proteome</keyword>
<dbReference type="Proteomes" id="UP001497527">
    <property type="component" value="Unassembled WGS sequence"/>
</dbReference>
<gene>
    <name evidence="1" type="ORF">T190423A01A_20332</name>
</gene>
<dbReference type="RefSeq" id="WP_348716011.1">
    <property type="nucleotide sequence ID" value="NZ_CAXJIO010000011.1"/>
</dbReference>
<sequence length="284" mass="32991">MKLVKGIDIFGGIPNIQNQLQVNSSGVHTAETRNGIQYDANSYIPKHDWRSLSKEETKLLVNNTTQFSNYSKSLYIGEIPHNLKKLFTSLGLENCKHPDEVYPAFEKNKELVKKINEELHFFLENSSSTKDYKFHRITRAMPNRETITCHYIDDAFIYIGLHIDQSRPFKVHTAYKSGNRISINLSNESRTLLFTNLTLIQAYNLLSQKIDVKKTELSPNNITQYFFKYFPDYPVIKMEIKPYQFYVAPTDNFFHDASTYGNKEIDMTIVYTGLFDQLPQLSKV</sequence>
<reference evidence="1 2" key="1">
    <citation type="submission" date="2024-05" db="EMBL/GenBank/DDBJ databases">
        <authorList>
            <person name="Duchaud E."/>
        </authorList>
    </citation>
    <scope>NUCLEOTIDE SEQUENCE [LARGE SCALE GENOMIC DNA]</scope>
    <source>
        <strain evidence="1">Ena-SAMPLE-TAB-13-05-2024-13:56:06:370-140308</strain>
    </source>
</reference>
<dbReference type="EMBL" id="CAXJIO010000011">
    <property type="protein sequence ID" value="CAL2102581.1"/>
    <property type="molecule type" value="Genomic_DNA"/>
</dbReference>